<evidence type="ECO:0008006" key="4">
    <source>
        <dbReference type="Google" id="ProtNLM"/>
    </source>
</evidence>
<dbReference type="RefSeq" id="WP_243798619.1">
    <property type="nucleotide sequence ID" value="NZ_CP094669.1"/>
</dbReference>
<evidence type="ECO:0000313" key="2">
    <source>
        <dbReference type="EMBL" id="UOG74922.1"/>
    </source>
</evidence>
<feature type="signal peptide" evidence="1">
    <location>
        <begin position="1"/>
        <end position="18"/>
    </location>
</feature>
<accession>A0ABY4CYU3</accession>
<organism evidence="2 3">
    <name type="scientific">Hymenobacter tibetensis</name>
    <dbReference type="NCBI Taxonomy" id="497967"/>
    <lineage>
        <taxon>Bacteria</taxon>
        <taxon>Pseudomonadati</taxon>
        <taxon>Bacteroidota</taxon>
        <taxon>Cytophagia</taxon>
        <taxon>Cytophagales</taxon>
        <taxon>Hymenobacteraceae</taxon>
        <taxon>Hymenobacter</taxon>
    </lineage>
</organism>
<name>A0ABY4CYU3_9BACT</name>
<sequence length="209" mass="22893">MRLLLTLACIGAVVPALGQNLPTAATAPSAVPAAHPWYRPTHLVLQTAGGMGMVAGGVGYTLLHDRLEADVLVGYVPEKHAGSTLGVGTFKVLYTPYSVRLNDKLQLRPLTFGVYVTHTRGVINDGEPNQYYDGYYWFSRNTRLGPLLGSRLTYGYKSVAHPERQKRVSAYYELGSNDLYLVTYFSNANRKALSPIDILTLGLGVKLDF</sequence>
<feature type="chain" id="PRO_5047036454" description="Outer membrane protein beta-barrel domain-containing protein" evidence="1">
    <location>
        <begin position="19"/>
        <end position="209"/>
    </location>
</feature>
<keyword evidence="1" id="KW-0732">Signal</keyword>
<gene>
    <name evidence="2" type="ORF">MTX78_22750</name>
</gene>
<proteinExistence type="predicted"/>
<dbReference type="Proteomes" id="UP000831113">
    <property type="component" value="Chromosome"/>
</dbReference>
<evidence type="ECO:0000313" key="3">
    <source>
        <dbReference type="Proteomes" id="UP000831113"/>
    </source>
</evidence>
<evidence type="ECO:0000256" key="1">
    <source>
        <dbReference type="SAM" id="SignalP"/>
    </source>
</evidence>
<reference evidence="2 3" key="1">
    <citation type="submission" date="2022-03" db="EMBL/GenBank/DDBJ databases">
        <title>Hymenobactersp. isolated from the air.</title>
        <authorList>
            <person name="Won M."/>
            <person name="Kwon S.-W."/>
        </authorList>
    </citation>
    <scope>NUCLEOTIDE SEQUENCE [LARGE SCALE GENOMIC DNA]</scope>
    <source>
        <strain evidence="2 3">KACC 21982</strain>
    </source>
</reference>
<dbReference type="EMBL" id="CP094669">
    <property type="protein sequence ID" value="UOG74922.1"/>
    <property type="molecule type" value="Genomic_DNA"/>
</dbReference>
<keyword evidence="3" id="KW-1185">Reference proteome</keyword>
<protein>
    <recommendedName>
        <fullName evidence="4">Outer membrane protein beta-barrel domain-containing protein</fullName>
    </recommendedName>
</protein>